<gene>
    <name evidence="1" type="ORF">P608_16225</name>
</gene>
<comment type="caution">
    <text evidence="1">The sequence shown here is derived from an EMBL/GenBank/DDBJ whole genome shotgun (WGS) entry which is preliminary data.</text>
</comment>
<name>A0A096EJW4_9BURK</name>
<evidence type="ECO:0000313" key="2">
    <source>
        <dbReference type="Proteomes" id="UP000029549"/>
    </source>
</evidence>
<organism evidence="1 2">
    <name type="scientific">Comamonas thiooxydans</name>
    <dbReference type="NCBI Taxonomy" id="363952"/>
    <lineage>
        <taxon>Bacteria</taxon>
        <taxon>Pseudomonadati</taxon>
        <taxon>Pseudomonadota</taxon>
        <taxon>Betaproteobacteria</taxon>
        <taxon>Burkholderiales</taxon>
        <taxon>Comamonadaceae</taxon>
        <taxon>Comamonas</taxon>
    </lineage>
</organism>
<accession>A0A096EJW4</accession>
<dbReference type="EMBL" id="AWTP01000119">
    <property type="protein sequence ID" value="KGH09925.1"/>
    <property type="molecule type" value="Genomic_DNA"/>
</dbReference>
<keyword evidence="2" id="KW-1185">Reference proteome</keyword>
<sequence length="30" mass="3174">MGGSLDQGEMIVLSANLDDVPDPQLLMDKA</sequence>
<proteinExistence type="predicted"/>
<dbReference type="AlphaFoldDB" id="A0A096EJW4"/>
<protein>
    <submittedName>
        <fullName evidence="1">Uncharacterized protein</fullName>
    </submittedName>
</protein>
<dbReference type="Proteomes" id="UP000029549">
    <property type="component" value="Unassembled WGS sequence"/>
</dbReference>
<reference evidence="1 2" key="1">
    <citation type="submission" date="2013-09" db="EMBL/GenBank/DDBJ databases">
        <title>High correlation between genotypes and phenotypes of environmental bacteria Comamonas testosteroni strains.</title>
        <authorList>
            <person name="Liu L."/>
            <person name="Zhu W."/>
            <person name="Xia X."/>
            <person name="Xu B."/>
            <person name="Luo M."/>
            <person name="Wang G."/>
        </authorList>
    </citation>
    <scope>NUCLEOTIDE SEQUENCE [LARGE SCALE GENOMIC DNA]</scope>
    <source>
        <strain evidence="1 2">DF2</strain>
    </source>
</reference>
<evidence type="ECO:0000313" key="1">
    <source>
        <dbReference type="EMBL" id="KGH09925.1"/>
    </source>
</evidence>